<dbReference type="Proteomes" id="UP000555728">
    <property type="component" value="Unassembled WGS sequence"/>
</dbReference>
<feature type="region of interest" description="Disordered" evidence="3">
    <location>
        <begin position="1"/>
        <end position="33"/>
    </location>
</feature>
<gene>
    <name evidence="5" type="ORF">GGD88_002609</name>
</gene>
<feature type="domain" description="4'-phosphopantetheinyl transferase" evidence="4">
    <location>
        <begin position="152"/>
        <end position="218"/>
    </location>
</feature>
<dbReference type="InterPro" id="IPR050559">
    <property type="entry name" value="P-Pant_transferase_sf"/>
</dbReference>
<sequence length="281" mass="30444">MDARPPSPQDSAVPDDHAAAHPGAHPTAPEPPLDLALWTLRPDADGQPDLGALRGHLSENEWARVSSFRDPDHAWSSAATRALLRVMLSRFHGADPLAWHFVTEPGGRPHVDMTRTPHALSPETRPRFSLSHTRGLAACAVSLGPWPEGADLGVDAEWTARSLPAGRLARRFFHADEASALEAVPRGPRRESLFFTLWTRKEAVLKALGLGIANNLGLYSCVGEPAHLAGSAALVGDPDCWQLGSEDATPVHRLSWAVRLPGHRRAGRVRLTRRDAVGWAL</sequence>
<evidence type="ECO:0000256" key="3">
    <source>
        <dbReference type="SAM" id="MobiDB-lite"/>
    </source>
</evidence>
<proteinExistence type="inferred from homology"/>
<keyword evidence="2 5" id="KW-0808">Transferase</keyword>
<evidence type="ECO:0000256" key="1">
    <source>
        <dbReference type="ARBA" id="ARBA00010990"/>
    </source>
</evidence>
<dbReference type="PANTHER" id="PTHR12215:SF15">
    <property type="entry name" value="4'-PHOSPHOPANTETHEINYL TRANSFERASE SUPERFAMILY-RELATED"/>
    <property type="match status" value="1"/>
</dbReference>
<dbReference type="GO" id="GO:0019878">
    <property type="term" value="P:lysine biosynthetic process via aminoadipic acid"/>
    <property type="evidence" value="ECO:0007669"/>
    <property type="project" value="TreeGrafter"/>
</dbReference>
<dbReference type="PANTHER" id="PTHR12215">
    <property type="entry name" value="PHOSPHOPANTETHEINE TRANSFERASE"/>
    <property type="match status" value="1"/>
</dbReference>
<dbReference type="AlphaFoldDB" id="A0A7W6S0Y7"/>
<comment type="similarity">
    <text evidence="1">Belongs to the P-Pant transferase superfamily. Gsp/Sfp/HetI/AcpT family.</text>
</comment>
<evidence type="ECO:0000259" key="4">
    <source>
        <dbReference type="Pfam" id="PF01648"/>
    </source>
</evidence>
<dbReference type="SUPFAM" id="SSF56214">
    <property type="entry name" value="4'-phosphopantetheinyl transferase"/>
    <property type="match status" value="2"/>
</dbReference>
<evidence type="ECO:0000256" key="2">
    <source>
        <dbReference type="ARBA" id="ARBA00022679"/>
    </source>
</evidence>
<protein>
    <submittedName>
        <fullName evidence="5">4'-phosphopantetheinyl transferase</fullName>
        <ecNumber evidence="5">2.7.8.-</ecNumber>
    </submittedName>
</protein>
<accession>A0A7W6S0Y7</accession>
<comment type="caution">
    <text evidence="5">The sequence shown here is derived from an EMBL/GenBank/DDBJ whole genome shotgun (WGS) entry which is preliminary data.</text>
</comment>
<evidence type="ECO:0000313" key="5">
    <source>
        <dbReference type="EMBL" id="MBB4286868.1"/>
    </source>
</evidence>
<dbReference type="Pfam" id="PF01648">
    <property type="entry name" value="ACPS"/>
    <property type="match status" value="1"/>
</dbReference>
<dbReference type="GO" id="GO:0000287">
    <property type="term" value="F:magnesium ion binding"/>
    <property type="evidence" value="ECO:0007669"/>
    <property type="project" value="InterPro"/>
</dbReference>
<dbReference type="Gene3D" id="3.90.470.20">
    <property type="entry name" value="4'-phosphopantetheinyl transferase domain"/>
    <property type="match status" value="2"/>
</dbReference>
<dbReference type="InterPro" id="IPR037143">
    <property type="entry name" value="4-PPantetheinyl_Trfase_dom_sf"/>
</dbReference>
<name>A0A7W6S0Y7_9PROT</name>
<reference evidence="5 6" key="1">
    <citation type="submission" date="2020-08" db="EMBL/GenBank/DDBJ databases">
        <title>Genome sequencing of Purple Non-Sulfur Bacteria from various extreme environments.</title>
        <authorList>
            <person name="Mayer M."/>
        </authorList>
    </citation>
    <scope>NUCLEOTIDE SEQUENCE [LARGE SCALE GENOMIC DNA]</scope>
    <source>
        <strain evidence="5 6">JA135</strain>
    </source>
</reference>
<dbReference type="GO" id="GO:0005829">
    <property type="term" value="C:cytosol"/>
    <property type="evidence" value="ECO:0007669"/>
    <property type="project" value="TreeGrafter"/>
</dbReference>
<evidence type="ECO:0000313" key="6">
    <source>
        <dbReference type="Proteomes" id="UP000555728"/>
    </source>
</evidence>
<dbReference type="InterPro" id="IPR008278">
    <property type="entry name" value="4-PPantetheinyl_Trfase_dom"/>
</dbReference>
<organism evidence="5 6">
    <name type="scientific">Roseospira goensis</name>
    <dbReference type="NCBI Taxonomy" id="391922"/>
    <lineage>
        <taxon>Bacteria</taxon>
        <taxon>Pseudomonadati</taxon>
        <taxon>Pseudomonadota</taxon>
        <taxon>Alphaproteobacteria</taxon>
        <taxon>Rhodospirillales</taxon>
        <taxon>Rhodospirillaceae</taxon>
        <taxon>Roseospira</taxon>
    </lineage>
</organism>
<keyword evidence="6" id="KW-1185">Reference proteome</keyword>
<dbReference type="EMBL" id="JACIGI010000022">
    <property type="protein sequence ID" value="MBB4286868.1"/>
    <property type="molecule type" value="Genomic_DNA"/>
</dbReference>
<dbReference type="EC" id="2.7.8.-" evidence="5"/>
<dbReference type="GO" id="GO:0008897">
    <property type="term" value="F:holo-[acyl-carrier-protein] synthase activity"/>
    <property type="evidence" value="ECO:0007669"/>
    <property type="project" value="InterPro"/>
</dbReference>
<dbReference type="RefSeq" id="WP_184436074.1">
    <property type="nucleotide sequence ID" value="NZ_JACIGI010000022.1"/>
</dbReference>